<protein>
    <submittedName>
        <fullName evidence="1">Uncharacterized protein</fullName>
    </submittedName>
</protein>
<dbReference type="AlphaFoldDB" id="Q8VKB1"/>
<proteinExistence type="predicted"/>
<evidence type="ECO:0000313" key="2">
    <source>
        <dbReference type="Proteomes" id="UP000001020"/>
    </source>
</evidence>
<gene>
    <name evidence="1" type="ordered locus">MT0968.1</name>
</gene>
<dbReference type="EMBL" id="AE000516">
    <property type="protein sequence ID" value="AAK45216.1"/>
    <property type="molecule type" value="Genomic_DNA"/>
</dbReference>
<dbReference type="KEGG" id="mtc:MT0968.1"/>
<name>Q8VKB1_MYCTO</name>
<accession>Q8VKB1</accession>
<dbReference type="Proteomes" id="UP000001020">
    <property type="component" value="Chromosome"/>
</dbReference>
<keyword evidence="2" id="KW-1185">Reference proteome</keyword>
<organism evidence="1 2">
    <name type="scientific">Mycobacterium tuberculosis (strain CDC 1551 / Oshkosh)</name>
    <dbReference type="NCBI Taxonomy" id="83331"/>
    <lineage>
        <taxon>Bacteria</taxon>
        <taxon>Bacillati</taxon>
        <taxon>Actinomycetota</taxon>
        <taxon>Actinomycetes</taxon>
        <taxon>Mycobacteriales</taxon>
        <taxon>Mycobacteriaceae</taxon>
        <taxon>Mycobacterium</taxon>
        <taxon>Mycobacterium tuberculosis complex</taxon>
    </lineage>
</organism>
<evidence type="ECO:0000313" key="1">
    <source>
        <dbReference type="EMBL" id="AAK45216.1"/>
    </source>
</evidence>
<reference evidence="1 2" key="1">
    <citation type="journal article" date="2002" name="J. Bacteriol.">
        <title>Whole-genome comparison of Mycobacterium tuberculosis clinical and laboratory strains.</title>
        <authorList>
            <person name="Fleischmann R.D."/>
            <person name="Alland D."/>
            <person name="Eisen J.A."/>
            <person name="Carpenter L."/>
            <person name="White O."/>
            <person name="Peterson J."/>
            <person name="DeBoy R."/>
            <person name="Dodson R."/>
            <person name="Gwinn M."/>
            <person name="Haft D."/>
            <person name="Hickey E."/>
            <person name="Kolonay J.F."/>
            <person name="Nelson W.C."/>
            <person name="Umayam L.A."/>
            <person name="Ermolaeva M."/>
            <person name="Salzberg S.L."/>
            <person name="Delcher A."/>
            <person name="Utterback T."/>
            <person name="Weidman J."/>
            <person name="Khouri H."/>
            <person name="Gill J."/>
            <person name="Mikula A."/>
            <person name="Bishai W."/>
            <person name="Jacobs Jr W.R.Jr."/>
            <person name="Venter J.C."/>
            <person name="Fraser C.M."/>
        </authorList>
    </citation>
    <scope>NUCLEOTIDE SEQUENCE [LARGE SCALE GENOMIC DNA]</scope>
    <source>
        <strain evidence="2">CDC 1551 / Oshkosh</strain>
    </source>
</reference>
<dbReference type="HOGENOM" id="CLU_2570196_0_0_11"/>
<sequence>MLRRTARSSKDRVSAAKADGILKLLAGQEFEELAMKPDDRMGPECRFMASRRFGTMAMVALRPKLRCAPDAGARDARKWSR</sequence>